<dbReference type="InterPro" id="IPR000719">
    <property type="entry name" value="Prot_kinase_dom"/>
</dbReference>
<feature type="domain" description="Phorbol-ester/DAG-type" evidence="21">
    <location>
        <begin position="77"/>
        <end position="127"/>
    </location>
</feature>
<evidence type="ECO:0000259" key="21">
    <source>
        <dbReference type="PROSITE" id="PS50081"/>
    </source>
</evidence>
<dbReference type="SUPFAM" id="SSF57889">
    <property type="entry name" value="Cysteine-rich domain"/>
    <property type="match status" value="2"/>
</dbReference>
<evidence type="ECO:0000256" key="18">
    <source>
        <dbReference type="PROSITE-ProRule" id="PRU10141"/>
    </source>
</evidence>
<evidence type="ECO:0000256" key="2">
    <source>
        <dbReference type="ARBA" id="ARBA00012429"/>
    </source>
</evidence>
<keyword evidence="5 15" id="KW-0808">Transferase</keyword>
<evidence type="ECO:0000256" key="13">
    <source>
        <dbReference type="ARBA" id="ARBA00047272"/>
    </source>
</evidence>
<dbReference type="SMART" id="SM00220">
    <property type="entry name" value="S_TKc"/>
    <property type="match status" value="1"/>
</dbReference>
<feature type="active site" description="Proton acceptor" evidence="16">
    <location>
        <position position="401"/>
    </location>
</feature>
<keyword evidence="11" id="KW-0862">Zinc</keyword>
<accession>A0ABD0TB22</accession>
<evidence type="ECO:0000256" key="12">
    <source>
        <dbReference type="ARBA" id="ARBA00022840"/>
    </source>
</evidence>
<dbReference type="InterPro" id="IPR000961">
    <property type="entry name" value="AGC-kinase_C"/>
</dbReference>
<dbReference type="PROSITE" id="PS00107">
    <property type="entry name" value="PROTEIN_KINASE_ATP"/>
    <property type="match status" value="1"/>
</dbReference>
<reference evidence="23 24" key="1">
    <citation type="submission" date="2024-06" db="EMBL/GenBank/DDBJ databases">
        <title>A chromosome-level genome assembly of beet webworm, Loxostege sticticalis.</title>
        <authorList>
            <person name="Zhang Y."/>
        </authorList>
    </citation>
    <scope>NUCLEOTIDE SEQUENCE [LARGE SCALE GENOMIC DNA]</scope>
    <source>
        <strain evidence="23">AQ028</strain>
        <tissue evidence="23">Male pupae</tissue>
    </source>
</reference>
<dbReference type="FunFam" id="1.10.510.10:FF:000023">
    <property type="entry name" value="Protein kinase C"/>
    <property type="match status" value="1"/>
</dbReference>
<organism evidence="23 24">
    <name type="scientific">Loxostege sticticalis</name>
    <name type="common">Beet webworm moth</name>
    <dbReference type="NCBI Taxonomy" id="481309"/>
    <lineage>
        <taxon>Eukaryota</taxon>
        <taxon>Metazoa</taxon>
        <taxon>Ecdysozoa</taxon>
        <taxon>Arthropoda</taxon>
        <taxon>Hexapoda</taxon>
        <taxon>Insecta</taxon>
        <taxon>Pterygota</taxon>
        <taxon>Neoptera</taxon>
        <taxon>Endopterygota</taxon>
        <taxon>Lepidoptera</taxon>
        <taxon>Glossata</taxon>
        <taxon>Ditrysia</taxon>
        <taxon>Pyraloidea</taxon>
        <taxon>Crambidae</taxon>
        <taxon>Pyraustinae</taxon>
        <taxon>Loxostege</taxon>
    </lineage>
</organism>
<dbReference type="Gene3D" id="3.30.60.20">
    <property type="match status" value="2"/>
</dbReference>
<dbReference type="InterPro" id="IPR046349">
    <property type="entry name" value="C1-like_sf"/>
</dbReference>
<dbReference type="PROSITE" id="PS51285">
    <property type="entry name" value="AGC_KINASE_CTER"/>
    <property type="match status" value="1"/>
</dbReference>
<dbReference type="SUPFAM" id="SSF56112">
    <property type="entry name" value="Protein kinase-like (PK-like)"/>
    <property type="match status" value="1"/>
</dbReference>
<feature type="compositionally biased region" description="Basic residues" evidence="19">
    <location>
        <begin position="8"/>
        <end position="22"/>
    </location>
</feature>
<dbReference type="InterPro" id="IPR011009">
    <property type="entry name" value="Kinase-like_dom_sf"/>
</dbReference>
<sequence length="605" mass="69283">MIFTGGGARRRTSPARRARPARHPASPAPAPAPRQHANFWFPGGGCGEAEAPRLSRAKRITQRRGAIKHHKIHEVNGHRFVAKFFRKPTFCAFCKEFLWGFGKQGYRCVACQTAVHKRCHNKLLGKCPGSPAHSDATVYLRERFKVDVPHRFRPHQFMSPTFCDHCGALLYGFFQQELKCEDCDVNCHRKCEKLTANLCGVNQRLLVEALASRPSFRKGADSPGTSAGSAQAQGDASDVLEQELEQSTAYGLFKKTGRFTPPARSIPRFRKYAIEDFHFIKVLGKGSFGKVLLAELRDTEYYYAVKCLKKDVVLEDDDVECTLIERKVLALGTNHPYLCHLFATFQTDSHLFFVMEYLNGGDLMFHIQQSGRFPESRARFYAAEIVSGLKFLHKRGIVYRDLKLDNILLDFDGHVRIADFGMCKLQIYLEKTADTFCGTPDYMAPEIIKGLKYNQTVDWWSFGVLLYEMLIGQSPFSGCDEDELFWSICNEMPSYPRFLSQEALTILTRLLDKDARTRLGGVECMHGDVRDQEFFRPIHWDRLERRELEAPFKPRVRHPLDTQYFDRAFTGERPRLTAVEPHVLRSMDQEPFRGFSYTNPNATDR</sequence>
<evidence type="ECO:0000256" key="7">
    <source>
        <dbReference type="ARBA" id="ARBA00022737"/>
    </source>
</evidence>
<evidence type="ECO:0000256" key="9">
    <source>
        <dbReference type="ARBA" id="ARBA00022771"/>
    </source>
</evidence>
<evidence type="ECO:0000259" key="22">
    <source>
        <dbReference type="PROSITE" id="PS51285"/>
    </source>
</evidence>
<dbReference type="InterPro" id="IPR020454">
    <property type="entry name" value="DAG/PE-bd"/>
</dbReference>
<gene>
    <name evidence="23" type="ORF">ABMA28_015791</name>
</gene>
<evidence type="ECO:0000313" key="23">
    <source>
        <dbReference type="EMBL" id="KAL0840582.1"/>
    </source>
</evidence>
<keyword evidence="7" id="KW-0677">Repeat</keyword>
<evidence type="ECO:0000256" key="19">
    <source>
        <dbReference type="SAM" id="MobiDB-lite"/>
    </source>
</evidence>
<evidence type="ECO:0000256" key="11">
    <source>
        <dbReference type="ARBA" id="ARBA00022833"/>
    </source>
</evidence>
<dbReference type="InterPro" id="IPR017441">
    <property type="entry name" value="Protein_kinase_ATP_BS"/>
</dbReference>
<dbReference type="FunFam" id="3.30.60.20:FF:000008">
    <property type="entry name" value="Protein kinase C theta"/>
    <property type="match status" value="1"/>
</dbReference>
<dbReference type="InterPro" id="IPR008271">
    <property type="entry name" value="Ser/Thr_kinase_AS"/>
</dbReference>
<dbReference type="FunFam" id="3.30.60.20:FF:000003">
    <property type="entry name" value="Protein kinase C delta"/>
    <property type="match status" value="1"/>
</dbReference>
<keyword evidence="3 15" id="KW-0723">Serine/threonine-protein kinase</keyword>
<dbReference type="PROSITE" id="PS00108">
    <property type="entry name" value="PROTEIN_KINASE_ST"/>
    <property type="match status" value="1"/>
</dbReference>
<comment type="similarity">
    <text evidence="1 15">Belongs to the protein kinase superfamily. AGC Ser/Thr protein kinase family. PKC subfamily.</text>
</comment>
<dbReference type="PRINTS" id="PR00008">
    <property type="entry name" value="DAGPEDOMAIN"/>
</dbReference>
<dbReference type="EMBL" id="JBEDNZ010000007">
    <property type="protein sequence ID" value="KAL0840582.1"/>
    <property type="molecule type" value="Genomic_DNA"/>
</dbReference>
<evidence type="ECO:0000256" key="3">
    <source>
        <dbReference type="ARBA" id="ARBA00022527"/>
    </source>
</evidence>
<dbReference type="EC" id="2.7.11.13" evidence="2 15"/>
<dbReference type="GO" id="GO:0005524">
    <property type="term" value="F:ATP binding"/>
    <property type="evidence" value="ECO:0007669"/>
    <property type="project" value="UniProtKB-UniRule"/>
</dbReference>
<keyword evidence="9" id="KW-0863">Zinc-finger</keyword>
<evidence type="ECO:0000256" key="15">
    <source>
        <dbReference type="PIRNR" id="PIRNR000551"/>
    </source>
</evidence>
<keyword evidence="6" id="KW-0479">Metal-binding</keyword>
<dbReference type="PROSITE" id="PS50081">
    <property type="entry name" value="ZF_DAG_PE_2"/>
    <property type="match status" value="2"/>
</dbReference>
<dbReference type="SMART" id="SM00133">
    <property type="entry name" value="S_TK_X"/>
    <property type="match status" value="1"/>
</dbReference>
<dbReference type="PROSITE" id="PS50011">
    <property type="entry name" value="PROTEIN_KINASE_DOM"/>
    <property type="match status" value="1"/>
</dbReference>
<protein>
    <recommendedName>
        <fullName evidence="2 15">Protein kinase C</fullName>
        <ecNumber evidence="2 15">2.7.11.13</ecNumber>
    </recommendedName>
</protein>
<feature type="binding site" evidence="17">
    <location>
        <begin position="283"/>
        <end position="291"/>
    </location>
    <ligand>
        <name>ATP</name>
        <dbReference type="ChEBI" id="CHEBI:30616"/>
    </ligand>
</feature>
<dbReference type="Pfam" id="PF00130">
    <property type="entry name" value="C1_1"/>
    <property type="match status" value="2"/>
</dbReference>
<feature type="domain" description="Phorbol-ester/DAG-type" evidence="21">
    <location>
        <begin position="149"/>
        <end position="199"/>
    </location>
</feature>
<dbReference type="Gene3D" id="1.10.510.10">
    <property type="entry name" value="Transferase(Phosphotransferase) domain 1"/>
    <property type="match status" value="1"/>
</dbReference>
<dbReference type="Pfam" id="PF00433">
    <property type="entry name" value="Pkinase_C"/>
    <property type="match status" value="1"/>
</dbReference>
<dbReference type="PROSITE" id="PS00479">
    <property type="entry name" value="ZF_DAG_PE_1"/>
    <property type="match status" value="2"/>
</dbReference>
<dbReference type="AlphaFoldDB" id="A0ABD0TB22"/>
<dbReference type="Pfam" id="PF00069">
    <property type="entry name" value="Pkinase"/>
    <property type="match status" value="1"/>
</dbReference>
<evidence type="ECO:0000256" key="16">
    <source>
        <dbReference type="PIRSR" id="PIRSR000551-50"/>
    </source>
</evidence>
<evidence type="ECO:0000256" key="14">
    <source>
        <dbReference type="ARBA" id="ARBA00047470"/>
    </source>
</evidence>
<evidence type="ECO:0000256" key="10">
    <source>
        <dbReference type="ARBA" id="ARBA00022777"/>
    </source>
</evidence>
<evidence type="ECO:0000256" key="8">
    <source>
        <dbReference type="ARBA" id="ARBA00022741"/>
    </source>
</evidence>
<keyword evidence="4" id="KW-0597">Phosphoprotein</keyword>
<evidence type="ECO:0000256" key="4">
    <source>
        <dbReference type="ARBA" id="ARBA00022553"/>
    </source>
</evidence>
<dbReference type="PIRSF" id="PIRSF000551">
    <property type="entry name" value="PKC_delta"/>
    <property type="match status" value="1"/>
</dbReference>
<keyword evidence="10 15" id="KW-0418">Kinase</keyword>
<dbReference type="CDD" id="cd20837">
    <property type="entry name" value="C1_nPKC_theta-like_rpt2"/>
    <property type="match status" value="1"/>
</dbReference>
<keyword evidence="12 15" id="KW-0067">ATP-binding</keyword>
<evidence type="ECO:0000313" key="24">
    <source>
        <dbReference type="Proteomes" id="UP001549921"/>
    </source>
</evidence>
<feature type="domain" description="AGC-kinase C-terminal" evidence="22">
    <location>
        <begin position="536"/>
        <end position="605"/>
    </location>
</feature>
<dbReference type="PANTHER" id="PTHR24351">
    <property type="entry name" value="RIBOSOMAL PROTEIN S6 KINASE"/>
    <property type="match status" value="1"/>
</dbReference>
<dbReference type="FunFam" id="3.30.200.20:FF:000020">
    <property type="entry name" value="Protein kinase C, alpha"/>
    <property type="match status" value="1"/>
</dbReference>
<dbReference type="GO" id="GO:0008270">
    <property type="term" value="F:zinc ion binding"/>
    <property type="evidence" value="ECO:0007669"/>
    <property type="project" value="UniProtKB-KW"/>
</dbReference>
<keyword evidence="8 15" id="KW-0547">Nucleotide-binding</keyword>
<evidence type="ECO:0000256" key="17">
    <source>
        <dbReference type="PIRSR" id="PIRSR000551-51"/>
    </source>
</evidence>
<comment type="catalytic activity">
    <reaction evidence="14">
        <text>L-seryl-[protein] + ATP = O-phospho-L-seryl-[protein] + ADP + H(+)</text>
        <dbReference type="Rhea" id="RHEA:17989"/>
        <dbReference type="Rhea" id="RHEA-COMP:9863"/>
        <dbReference type="Rhea" id="RHEA-COMP:11604"/>
        <dbReference type="ChEBI" id="CHEBI:15378"/>
        <dbReference type="ChEBI" id="CHEBI:29999"/>
        <dbReference type="ChEBI" id="CHEBI:30616"/>
        <dbReference type="ChEBI" id="CHEBI:83421"/>
        <dbReference type="ChEBI" id="CHEBI:456216"/>
        <dbReference type="EC" id="2.7.11.13"/>
    </reaction>
</comment>
<feature type="binding site" evidence="17 18">
    <location>
        <position position="306"/>
    </location>
    <ligand>
        <name>ATP</name>
        <dbReference type="ChEBI" id="CHEBI:30616"/>
    </ligand>
</feature>
<evidence type="ECO:0000259" key="20">
    <source>
        <dbReference type="PROSITE" id="PS50011"/>
    </source>
</evidence>
<dbReference type="InterPro" id="IPR017892">
    <property type="entry name" value="Pkinase_C"/>
</dbReference>
<dbReference type="InterPro" id="IPR014376">
    <property type="entry name" value="Prot_kin_PKC_delta"/>
</dbReference>
<evidence type="ECO:0000256" key="1">
    <source>
        <dbReference type="ARBA" id="ARBA00005490"/>
    </source>
</evidence>
<proteinExistence type="inferred from homology"/>
<dbReference type="SMART" id="SM00109">
    <property type="entry name" value="C1"/>
    <property type="match status" value="2"/>
</dbReference>
<dbReference type="GO" id="GO:0004697">
    <property type="term" value="F:diacylglycerol-dependent serine/threonine kinase activity"/>
    <property type="evidence" value="ECO:0007669"/>
    <property type="project" value="UniProtKB-EC"/>
</dbReference>
<dbReference type="InterPro" id="IPR002219">
    <property type="entry name" value="PKC_DAG/PE"/>
</dbReference>
<evidence type="ECO:0000256" key="6">
    <source>
        <dbReference type="ARBA" id="ARBA00022723"/>
    </source>
</evidence>
<feature type="domain" description="Protein kinase" evidence="20">
    <location>
        <begin position="277"/>
        <end position="535"/>
    </location>
</feature>
<comment type="caution">
    <text evidence="23">The sequence shown here is derived from an EMBL/GenBank/DDBJ whole genome shotgun (WGS) entry which is preliminary data.</text>
</comment>
<comment type="catalytic activity">
    <reaction evidence="13 15">
        <text>L-threonyl-[protein] + ATP = O-phospho-L-threonyl-[protein] + ADP + H(+)</text>
        <dbReference type="Rhea" id="RHEA:46608"/>
        <dbReference type="Rhea" id="RHEA-COMP:11060"/>
        <dbReference type="Rhea" id="RHEA-COMP:11605"/>
        <dbReference type="ChEBI" id="CHEBI:15378"/>
        <dbReference type="ChEBI" id="CHEBI:30013"/>
        <dbReference type="ChEBI" id="CHEBI:30616"/>
        <dbReference type="ChEBI" id="CHEBI:61977"/>
        <dbReference type="ChEBI" id="CHEBI:456216"/>
        <dbReference type="EC" id="2.7.11.13"/>
    </reaction>
</comment>
<dbReference type="CDD" id="cd20834">
    <property type="entry name" value="C1_nPKC_theta-like_rpt1"/>
    <property type="match status" value="1"/>
</dbReference>
<feature type="region of interest" description="Disordered" evidence="19">
    <location>
        <begin position="1"/>
        <end position="34"/>
    </location>
</feature>
<evidence type="ECO:0000256" key="5">
    <source>
        <dbReference type="ARBA" id="ARBA00022679"/>
    </source>
</evidence>
<dbReference type="Proteomes" id="UP001549921">
    <property type="component" value="Unassembled WGS sequence"/>
</dbReference>
<dbReference type="Gene3D" id="3.30.200.20">
    <property type="entry name" value="Phosphorylase Kinase, domain 1"/>
    <property type="match status" value="1"/>
</dbReference>
<name>A0ABD0TB22_LOXSC</name>